<dbReference type="EMBL" id="JBBIAA010000034">
    <property type="protein sequence ID" value="MEJ5946797.1"/>
    <property type="molecule type" value="Genomic_DNA"/>
</dbReference>
<dbReference type="InterPro" id="IPR027417">
    <property type="entry name" value="P-loop_NTPase"/>
</dbReference>
<gene>
    <name evidence="3" type="ORF">WDZ17_15985</name>
</gene>
<dbReference type="Proteomes" id="UP001387100">
    <property type="component" value="Unassembled WGS sequence"/>
</dbReference>
<dbReference type="RefSeq" id="WP_339576177.1">
    <property type="nucleotide sequence ID" value="NZ_JBBIAA010000034.1"/>
</dbReference>
<keyword evidence="4" id="KW-1185">Reference proteome</keyword>
<feature type="region of interest" description="Disordered" evidence="2">
    <location>
        <begin position="1"/>
        <end position="25"/>
    </location>
</feature>
<feature type="compositionally biased region" description="Basic and acidic residues" evidence="2">
    <location>
        <begin position="1034"/>
        <end position="1045"/>
    </location>
</feature>
<evidence type="ECO:0000256" key="1">
    <source>
        <dbReference type="SAM" id="Coils"/>
    </source>
</evidence>
<comment type="caution">
    <text evidence="3">The sequence shown here is derived from an EMBL/GenBank/DDBJ whole genome shotgun (WGS) entry which is preliminary data.</text>
</comment>
<organism evidence="3 4">
    <name type="scientific">Pseudokineococcus basanitobsidens</name>
    <dbReference type="NCBI Taxonomy" id="1926649"/>
    <lineage>
        <taxon>Bacteria</taxon>
        <taxon>Bacillati</taxon>
        <taxon>Actinomycetota</taxon>
        <taxon>Actinomycetes</taxon>
        <taxon>Kineosporiales</taxon>
        <taxon>Kineosporiaceae</taxon>
        <taxon>Pseudokineococcus</taxon>
    </lineage>
</organism>
<reference evidence="3 4" key="1">
    <citation type="journal article" date="2017" name="Int. J. Syst. Evol. Microbiol.">
        <title>Pseudokineococcus basanitobsidens sp. nov., isolated from volcanic rock.</title>
        <authorList>
            <person name="Lee D.W."/>
            <person name="Park M.Y."/>
            <person name="Kim J.J."/>
            <person name="Kim B.S."/>
        </authorList>
    </citation>
    <scope>NUCLEOTIDE SEQUENCE [LARGE SCALE GENOMIC DNA]</scope>
    <source>
        <strain evidence="3 4">DSM 103726</strain>
    </source>
</reference>
<feature type="region of interest" description="Disordered" evidence="2">
    <location>
        <begin position="1025"/>
        <end position="1045"/>
    </location>
</feature>
<dbReference type="NCBIfam" id="TIGR02680">
    <property type="entry name" value="TIGR02680 family protein"/>
    <property type="match status" value="1"/>
</dbReference>
<dbReference type="InterPro" id="IPR013496">
    <property type="entry name" value="CHP02680"/>
</dbReference>
<evidence type="ECO:0000313" key="3">
    <source>
        <dbReference type="EMBL" id="MEJ5946797.1"/>
    </source>
</evidence>
<keyword evidence="1" id="KW-0175">Coiled coil</keyword>
<protein>
    <submittedName>
        <fullName evidence="3">TIGR02680 family protein</fullName>
    </submittedName>
</protein>
<accession>A0ABU8RNV5</accession>
<feature type="compositionally biased region" description="Basic and acidic residues" evidence="2">
    <location>
        <begin position="515"/>
        <end position="545"/>
    </location>
</feature>
<dbReference type="Pfam" id="PF13558">
    <property type="entry name" value="SbcC_Walker_B"/>
    <property type="match status" value="1"/>
</dbReference>
<feature type="coiled-coil region" evidence="1">
    <location>
        <begin position="627"/>
        <end position="661"/>
    </location>
</feature>
<name>A0ABU8RNV5_9ACTN</name>
<sequence>MTVLDRSPGTSAGTADETPAQHHPHRWRMQRAGFVNVWHYYDETFDLSGGRLVLRGTNGSGKSRALELLLPFLLDADRRRMDATGSGRVRLEDLMRAGGPESGNRLGYVWLELARERDLTDVADRSPDDHGAGRSGDDGREVLTVGALVRFSTSTTEARAWYFTTPLRVGHELALLGEDRQPLSREALTELVGADRVTASPEQHRERVRGSVFGLTGDVGAERYEGLLQLLHTLRSPDVGNRIDEGRLPTILSEALPPLAEAELQRAGEQLDGLEETRQAQGRLEADAAAVEAFVAVYARYASGVLHAAASTTQEAVEALAAAESTAESRRAEHERLLVGRGRAEEQVRELVGLEEELVATLAGLRDSAAYRSAQQIDERERRVVALERLARSEVRQAATARSAERGAAEDAAGRAADVVEAARAAGGRLDGAREQLRAAGLGTGALPGAVTAHVQGAAAQAATVRTVLEGDPETVTRPGAPGLAVEPDDVPAAAVAARAAGRAAADRQGVAAARRGDATGVERQERQAEDAGRRAEEADEEARAAEAAAEAEVRERDDAAVALAQAWRGWTQAGATTSALGEVDWSTTDAHDVLLDVETLTGAGQDEDEDLRALAAVPAAAARPARERLADRAAALREEQRAAEGRRAELRAEAEALRAARDPEPPAPAWQSGAPQGATPLWRLLDFTDDAGDEPARAGLEAALLASGLLTASLTPDGVLVAAPGELLAGGRGPAVEGSSRAVLRADTDDEALRAGVDDVLARVALGPRAEGFWVDRDGAWGAGPLTGRHAVPASRHVGAGARAAYRAQRLAEVADELATLDLAAAERARRRGVLADDESAVRAAEDAAPRSTALVRRRAQAVAGRRAADERARRARELHARAAEQRTAWLSAARDHRARCERVGLPEDVAGLADVVAAAGLARERCRGLAEALDDVAARTGRADRSTEVLAARAGEREDAERAADAAHGEWAREAAEVATLREHVGAEAAQVLASIRAAEGERRRTRTDLDRARPHLQRVAEQASAAQVQADHAREDATARRGDLSGAAEVLRRRLGTPALVAPLPDLAALLAASLPLGGDADVTAASARRVLGALPSRTADENALVRAQTTLERDVVGNLDVEARLEDGVRLVLVTDATGTRHAAAAAAELVRQRDAGRGALSRQERDVFTRFLLGGVAEELRRRIRQATQLVDAMNASLGGIRTSHGIGVRLRWHLDEPAGSPTARLRELVRTSTAVRPPEETEELVGLIERRVEDAFAADPTAGYAVALRQALDYRSWHAMEVVITGPNPSQERRITRRAKLSQGETRFVSYVTLFAAADAYLSGLPDTARALRLVLLDDAFAKVDDRTIGELMGLLVRLDLDFVMTGHALWGCYPQVPSLDAYEVRRAPGTAAVTTHVHWDGRVRHLRAAR</sequence>
<evidence type="ECO:0000313" key="4">
    <source>
        <dbReference type="Proteomes" id="UP001387100"/>
    </source>
</evidence>
<evidence type="ECO:0000256" key="2">
    <source>
        <dbReference type="SAM" id="MobiDB-lite"/>
    </source>
</evidence>
<feature type="region of interest" description="Disordered" evidence="2">
    <location>
        <begin position="506"/>
        <end position="556"/>
    </location>
</feature>
<dbReference type="SUPFAM" id="SSF52540">
    <property type="entry name" value="P-loop containing nucleoside triphosphate hydrolases"/>
    <property type="match status" value="1"/>
</dbReference>
<proteinExistence type="predicted"/>